<dbReference type="OrthoDB" id="5507257at2"/>
<sequence>MRTIFSIVTALGALLLGASPLVAQEQAAAQGQGVTLTLAEVEERARLSPELRAQQSARQDHARWQAYRADRAWWPKIEAQTLIAPVPANADPSNLDENLDEILSLNLGPLFRQSARVIVPVYTFGRVSIARELAALGVDVAEIEAEEALAEHLLRARQAYFGRQLAEAFGALLSEGETLVNGALTEMEDARDFGEASFSTEDFRRLQIFKAEFDTMMLDNARLRDLSDSALRYLIDEDGSIRVPPLDPERVDAPLASLEAVQRYAGEHRRDLQLLAQGLRARELQLDLARRDYWPNIFAAVDFGFAWSTEAPALQRVCRRAAPGEPCIDVDTLWTRPYSNPLNSLTLGVGVGLRWQFDLAQQRGKVGESQAKLAELRAQADRARGAVALEVEQAWRTAADARARVEIEARRLDAARRWRNQFGLQNELSDANMRDALDPLRAYYEAQAAHLEAAHAYLAARARLARVVGAPSLEALAGLPD</sequence>
<comment type="caution">
    <text evidence="8">The sequence shown here is derived from an EMBL/GenBank/DDBJ whole genome shotgun (WGS) entry which is preliminary data.</text>
</comment>
<evidence type="ECO:0000256" key="7">
    <source>
        <dbReference type="SAM" id="SignalP"/>
    </source>
</evidence>
<dbReference type="PANTHER" id="PTHR30026">
    <property type="entry name" value="OUTER MEMBRANE PROTEIN TOLC"/>
    <property type="match status" value="1"/>
</dbReference>
<dbReference type="GO" id="GO:1990281">
    <property type="term" value="C:efflux pump complex"/>
    <property type="evidence" value="ECO:0007669"/>
    <property type="project" value="TreeGrafter"/>
</dbReference>
<dbReference type="RefSeq" id="WP_111728459.1">
    <property type="nucleotide sequence ID" value="NZ_QHKO01000001.1"/>
</dbReference>
<reference evidence="8 9" key="1">
    <citation type="submission" date="2018-05" db="EMBL/GenBank/DDBJ databases">
        <title>Lujinxingia marina gen. nov. sp. nov., a new facultative anaerobic member of the class Deltaproteobacteria, and proposal of Lujinxingaceae fam. nov.</title>
        <authorList>
            <person name="Li C.-M."/>
        </authorList>
    </citation>
    <scope>NUCLEOTIDE SEQUENCE [LARGE SCALE GENOMIC DNA]</scope>
    <source>
        <strain evidence="8 9">B210</strain>
    </source>
</reference>
<dbReference type="GO" id="GO:0015288">
    <property type="term" value="F:porin activity"/>
    <property type="evidence" value="ECO:0007669"/>
    <property type="project" value="TreeGrafter"/>
</dbReference>
<dbReference type="GO" id="GO:0015562">
    <property type="term" value="F:efflux transmembrane transporter activity"/>
    <property type="evidence" value="ECO:0007669"/>
    <property type="project" value="InterPro"/>
</dbReference>
<dbReference type="SUPFAM" id="SSF56954">
    <property type="entry name" value="Outer membrane efflux proteins (OEP)"/>
    <property type="match status" value="1"/>
</dbReference>
<organism evidence="8 9">
    <name type="scientific">Lujinxingia litoralis</name>
    <dbReference type="NCBI Taxonomy" id="2211119"/>
    <lineage>
        <taxon>Bacteria</taxon>
        <taxon>Deltaproteobacteria</taxon>
        <taxon>Bradymonadales</taxon>
        <taxon>Lujinxingiaceae</taxon>
        <taxon>Lujinxingia</taxon>
    </lineage>
</organism>
<evidence type="ECO:0008006" key="10">
    <source>
        <dbReference type="Google" id="ProtNLM"/>
    </source>
</evidence>
<keyword evidence="4" id="KW-0472">Membrane</keyword>
<proteinExistence type="predicted"/>
<protein>
    <recommendedName>
        <fullName evidence="10">TolC family protein</fullName>
    </recommendedName>
</protein>
<keyword evidence="6" id="KW-0175">Coiled coil</keyword>
<evidence type="ECO:0000256" key="6">
    <source>
        <dbReference type="SAM" id="Coils"/>
    </source>
</evidence>
<dbReference type="Gene3D" id="1.20.1600.10">
    <property type="entry name" value="Outer membrane efflux proteins (OEP)"/>
    <property type="match status" value="1"/>
</dbReference>
<comment type="subcellular location">
    <subcellularLocation>
        <location evidence="1">Cell outer membrane</location>
    </subcellularLocation>
</comment>
<feature type="chain" id="PRO_5016438423" description="TolC family protein" evidence="7">
    <location>
        <begin position="24"/>
        <end position="481"/>
    </location>
</feature>
<keyword evidence="2" id="KW-1134">Transmembrane beta strand</keyword>
<dbReference type="InterPro" id="IPR051906">
    <property type="entry name" value="TolC-like"/>
</dbReference>
<evidence type="ECO:0000256" key="2">
    <source>
        <dbReference type="ARBA" id="ARBA00022452"/>
    </source>
</evidence>
<evidence type="ECO:0000256" key="1">
    <source>
        <dbReference type="ARBA" id="ARBA00004442"/>
    </source>
</evidence>
<dbReference type="Proteomes" id="UP000249169">
    <property type="component" value="Unassembled WGS sequence"/>
</dbReference>
<evidence type="ECO:0000313" key="8">
    <source>
        <dbReference type="EMBL" id="RAL25287.1"/>
    </source>
</evidence>
<keyword evidence="9" id="KW-1185">Reference proteome</keyword>
<evidence type="ECO:0000256" key="3">
    <source>
        <dbReference type="ARBA" id="ARBA00022692"/>
    </source>
</evidence>
<keyword evidence="5" id="KW-0998">Cell outer membrane</keyword>
<dbReference type="EMBL" id="QHKO01000001">
    <property type="protein sequence ID" value="RAL25287.1"/>
    <property type="molecule type" value="Genomic_DNA"/>
</dbReference>
<feature type="coiled-coil region" evidence="6">
    <location>
        <begin position="359"/>
        <end position="386"/>
    </location>
</feature>
<accession>A0A328C9I1</accession>
<keyword evidence="7" id="KW-0732">Signal</keyword>
<keyword evidence="3" id="KW-0812">Transmembrane</keyword>
<gene>
    <name evidence="8" type="ORF">DL240_03490</name>
</gene>
<dbReference type="PANTHER" id="PTHR30026:SF13">
    <property type="entry name" value="MEMBRANE EFFLUX PROTEIN, PUTATIVE-RELATED"/>
    <property type="match status" value="1"/>
</dbReference>
<dbReference type="GO" id="GO:0009279">
    <property type="term" value="C:cell outer membrane"/>
    <property type="evidence" value="ECO:0007669"/>
    <property type="project" value="UniProtKB-SubCell"/>
</dbReference>
<feature type="signal peptide" evidence="7">
    <location>
        <begin position="1"/>
        <end position="23"/>
    </location>
</feature>
<evidence type="ECO:0000256" key="4">
    <source>
        <dbReference type="ARBA" id="ARBA00023136"/>
    </source>
</evidence>
<name>A0A328C9I1_9DELT</name>
<evidence type="ECO:0000256" key="5">
    <source>
        <dbReference type="ARBA" id="ARBA00023237"/>
    </source>
</evidence>
<evidence type="ECO:0000313" key="9">
    <source>
        <dbReference type="Proteomes" id="UP000249169"/>
    </source>
</evidence>
<dbReference type="AlphaFoldDB" id="A0A328C9I1"/>